<dbReference type="Gene3D" id="2.60.40.10">
    <property type="entry name" value="Immunoglobulins"/>
    <property type="match status" value="3"/>
</dbReference>
<dbReference type="InterPro" id="IPR013783">
    <property type="entry name" value="Ig-like_fold"/>
</dbReference>
<keyword evidence="3" id="KW-0963">Cytoplasm</keyword>
<dbReference type="PANTHER" id="PTHR37833">
    <property type="entry name" value="LIPOPROTEIN-RELATED"/>
    <property type="match status" value="1"/>
</dbReference>
<dbReference type="Pfam" id="PF07610">
    <property type="entry name" value="DUF1573"/>
    <property type="match status" value="1"/>
</dbReference>
<evidence type="ECO:0000256" key="5">
    <source>
        <dbReference type="ARBA" id="ARBA00023273"/>
    </source>
</evidence>
<evidence type="ECO:0000256" key="6">
    <source>
        <dbReference type="SAM" id="SignalP"/>
    </source>
</evidence>
<keyword evidence="4" id="KW-0969">Cilium</keyword>
<sequence length="359" mass="39470">MKRFLILLYATACLAGTATAQARFTSNTQEHRFGQIEWKHPVTAEYVITNTGDRPLVLSEVEPDCACTMVQWPQTPIAPGEKGTISVTFDAEALGHFYKSVAVITNAEPHVVYLSLSGEVVQEIKDFTRTHPYVIGNIRLSLDALDFPDAHHGERPTLQLGVANLSAQAYEPVLMHLPPYIQAQAEPAVLQPGEKGVIDLTLDTERLTDLGLTQTSVYLSRFSGDKVGEENELPLSAVLLPDFSGLTETERANAPVVSLSTEKIDLSETLANKRKAKADVTLTNTGRSPLQISKLQVFHPAVGVQLKKSVLQPGESTRLRITVTKRGIGKRRRHLRVLMITNDPARPKMEINITAAKRP</sequence>
<evidence type="ECO:0000313" key="9">
    <source>
        <dbReference type="Proteomes" id="UP000886851"/>
    </source>
</evidence>
<dbReference type="Proteomes" id="UP000886851">
    <property type="component" value="Unassembled WGS sequence"/>
</dbReference>
<gene>
    <name evidence="8" type="ORF">H9824_11960</name>
</gene>
<dbReference type="Pfam" id="PF22544">
    <property type="entry name" value="HYDIN_VesB_CFA65-like_Ig"/>
    <property type="match status" value="1"/>
</dbReference>
<dbReference type="InterPro" id="IPR053879">
    <property type="entry name" value="HYDIN_VesB_CFA65-like_Ig"/>
</dbReference>
<evidence type="ECO:0000313" key="8">
    <source>
        <dbReference type="EMBL" id="HIY89396.1"/>
    </source>
</evidence>
<feature type="chain" id="PRO_5038625773" evidence="6">
    <location>
        <begin position="23"/>
        <end position="359"/>
    </location>
</feature>
<evidence type="ECO:0000256" key="1">
    <source>
        <dbReference type="ARBA" id="ARBA00004138"/>
    </source>
</evidence>
<organism evidence="8 9">
    <name type="scientific">Candidatus Bacteroides pullicola</name>
    <dbReference type="NCBI Taxonomy" id="2838475"/>
    <lineage>
        <taxon>Bacteria</taxon>
        <taxon>Pseudomonadati</taxon>
        <taxon>Bacteroidota</taxon>
        <taxon>Bacteroidia</taxon>
        <taxon>Bacteroidales</taxon>
        <taxon>Bacteroidaceae</taxon>
        <taxon>Bacteroides</taxon>
    </lineage>
</organism>
<evidence type="ECO:0000256" key="3">
    <source>
        <dbReference type="ARBA" id="ARBA00022490"/>
    </source>
</evidence>
<dbReference type="EMBL" id="DXCV01000085">
    <property type="protein sequence ID" value="HIY89396.1"/>
    <property type="molecule type" value="Genomic_DNA"/>
</dbReference>
<proteinExistence type="predicted"/>
<keyword evidence="6" id="KW-0732">Signal</keyword>
<feature type="domain" description="HYDIN/VesB/CFA65-like Ig-like" evidence="7">
    <location>
        <begin position="255"/>
        <end position="354"/>
    </location>
</feature>
<dbReference type="GO" id="GO:0005737">
    <property type="term" value="C:cytoplasm"/>
    <property type="evidence" value="ECO:0007669"/>
    <property type="project" value="UniProtKB-SubCell"/>
</dbReference>
<dbReference type="NCBIfam" id="NF012200">
    <property type="entry name" value="choice_anch_D"/>
    <property type="match status" value="2"/>
</dbReference>
<name>A0A9D2CMP6_9BACE</name>
<evidence type="ECO:0000259" key="7">
    <source>
        <dbReference type="Pfam" id="PF22544"/>
    </source>
</evidence>
<dbReference type="AlphaFoldDB" id="A0A9D2CMP6"/>
<dbReference type="PANTHER" id="PTHR37833:SF1">
    <property type="entry name" value="SIGNAL PEPTIDE PROTEIN"/>
    <property type="match status" value="1"/>
</dbReference>
<accession>A0A9D2CMP6</accession>
<feature type="signal peptide" evidence="6">
    <location>
        <begin position="1"/>
        <end position="22"/>
    </location>
</feature>
<comment type="subcellular location">
    <subcellularLocation>
        <location evidence="1">Cell projection</location>
        <location evidence="1">Cilium</location>
    </subcellularLocation>
    <subcellularLocation>
        <location evidence="2">Cytoplasm</location>
    </subcellularLocation>
</comment>
<comment type="caution">
    <text evidence="8">The sequence shown here is derived from an EMBL/GenBank/DDBJ whole genome shotgun (WGS) entry which is preliminary data.</text>
</comment>
<reference evidence="8" key="1">
    <citation type="journal article" date="2021" name="PeerJ">
        <title>Extensive microbial diversity within the chicken gut microbiome revealed by metagenomics and culture.</title>
        <authorList>
            <person name="Gilroy R."/>
            <person name="Ravi A."/>
            <person name="Getino M."/>
            <person name="Pursley I."/>
            <person name="Horton D.L."/>
            <person name="Alikhan N.F."/>
            <person name="Baker D."/>
            <person name="Gharbi K."/>
            <person name="Hall N."/>
            <person name="Watson M."/>
            <person name="Adriaenssens E.M."/>
            <person name="Foster-Nyarko E."/>
            <person name="Jarju S."/>
            <person name="Secka A."/>
            <person name="Antonio M."/>
            <person name="Oren A."/>
            <person name="Chaudhuri R.R."/>
            <person name="La Ragione R."/>
            <person name="Hildebrand F."/>
            <person name="Pallen M.J."/>
        </authorList>
    </citation>
    <scope>NUCLEOTIDE SEQUENCE</scope>
    <source>
        <strain evidence="8">Gambia2-208</strain>
    </source>
</reference>
<evidence type="ECO:0000256" key="4">
    <source>
        <dbReference type="ARBA" id="ARBA00023069"/>
    </source>
</evidence>
<keyword evidence="5" id="KW-0966">Cell projection</keyword>
<dbReference type="InterPro" id="IPR011467">
    <property type="entry name" value="DUF1573"/>
</dbReference>
<protein>
    <submittedName>
        <fullName evidence="8">DUF1573 domain-containing protein</fullName>
    </submittedName>
</protein>
<evidence type="ECO:0000256" key="2">
    <source>
        <dbReference type="ARBA" id="ARBA00004496"/>
    </source>
</evidence>
<reference evidence="8" key="2">
    <citation type="submission" date="2021-04" db="EMBL/GenBank/DDBJ databases">
        <authorList>
            <person name="Gilroy R."/>
        </authorList>
    </citation>
    <scope>NUCLEOTIDE SEQUENCE</scope>
    <source>
        <strain evidence="8">Gambia2-208</strain>
    </source>
</reference>